<keyword evidence="3" id="KW-0804">Transcription</keyword>
<dbReference type="PANTHER" id="PTHR30055">
    <property type="entry name" value="HTH-TYPE TRANSCRIPTIONAL REGULATOR RUTR"/>
    <property type="match status" value="1"/>
</dbReference>
<dbReference type="InterPro" id="IPR036271">
    <property type="entry name" value="Tet_transcr_reg_TetR-rel_C_sf"/>
</dbReference>
<feature type="domain" description="HTH tetR-type" evidence="5">
    <location>
        <begin position="8"/>
        <end position="68"/>
    </location>
</feature>
<feature type="DNA-binding region" description="H-T-H motif" evidence="4">
    <location>
        <begin position="31"/>
        <end position="50"/>
    </location>
</feature>
<reference evidence="6" key="1">
    <citation type="submission" date="2024-07" db="EMBL/GenBank/DDBJ databases">
        <authorList>
            <person name="Yu S.T."/>
        </authorList>
    </citation>
    <scope>NUCLEOTIDE SEQUENCE</scope>
    <source>
        <strain evidence="6">R08</strain>
    </source>
</reference>
<name>A0AB39MEU6_9ACTN</name>
<dbReference type="PROSITE" id="PS50977">
    <property type="entry name" value="HTH_TETR_2"/>
    <property type="match status" value="1"/>
</dbReference>
<evidence type="ECO:0000259" key="5">
    <source>
        <dbReference type="PROSITE" id="PS50977"/>
    </source>
</evidence>
<dbReference type="InterPro" id="IPR001647">
    <property type="entry name" value="HTH_TetR"/>
</dbReference>
<dbReference type="NCBIfam" id="NF041196">
    <property type="entry name" value="ScbR_bind_reg"/>
    <property type="match status" value="1"/>
</dbReference>
<keyword evidence="2 4" id="KW-0238">DNA-binding</keyword>
<proteinExistence type="predicted"/>
<accession>A0AB39MEU6</accession>
<evidence type="ECO:0000256" key="1">
    <source>
        <dbReference type="ARBA" id="ARBA00023015"/>
    </source>
</evidence>
<dbReference type="InterPro" id="IPR047923">
    <property type="entry name" value="ArpA-like"/>
</dbReference>
<dbReference type="PANTHER" id="PTHR30055:SF234">
    <property type="entry name" value="HTH-TYPE TRANSCRIPTIONAL REGULATOR BETI"/>
    <property type="match status" value="1"/>
</dbReference>
<organism evidence="6">
    <name type="scientific">Streptomyces sp. R08</name>
    <dbReference type="NCBI Taxonomy" id="3238624"/>
    <lineage>
        <taxon>Bacteria</taxon>
        <taxon>Bacillati</taxon>
        <taxon>Actinomycetota</taxon>
        <taxon>Actinomycetes</taxon>
        <taxon>Kitasatosporales</taxon>
        <taxon>Streptomycetaceae</taxon>
        <taxon>Streptomyces</taxon>
    </lineage>
</organism>
<protein>
    <submittedName>
        <fullName evidence="6">ScbR family autoregulator-binding transcription factor</fullName>
    </submittedName>
</protein>
<evidence type="ECO:0000256" key="4">
    <source>
        <dbReference type="PROSITE-ProRule" id="PRU00335"/>
    </source>
</evidence>
<dbReference type="AlphaFoldDB" id="A0AB39MEU6"/>
<evidence type="ECO:0000313" key="6">
    <source>
        <dbReference type="EMBL" id="XDQ03576.1"/>
    </source>
</evidence>
<dbReference type="Gene3D" id="1.10.357.10">
    <property type="entry name" value="Tetracycline Repressor, domain 2"/>
    <property type="match status" value="1"/>
</dbReference>
<dbReference type="SUPFAM" id="SSF48498">
    <property type="entry name" value="Tetracyclin repressor-like, C-terminal domain"/>
    <property type="match status" value="1"/>
</dbReference>
<dbReference type="GO" id="GO:0003700">
    <property type="term" value="F:DNA-binding transcription factor activity"/>
    <property type="evidence" value="ECO:0007669"/>
    <property type="project" value="TreeGrafter"/>
</dbReference>
<sequence>MAQQERAIATRRKLLVGAAEVFDERGYAAASINEIQARSGVKKGAMYFHFKSKEEIAQGVMASQLELPTEPRSSSASPMQQVIDLTHELAHRLRTDVLFRASIRLTVEQGTFQPHDSNAYDWWLRVFARDLARAQGAGELRAELTPEDVAASVVGSFTGIQMLSHVTCDRRDLHDRLTKWWQQILPGLTTPRTVAGLEPAGSPELELSGTG</sequence>
<dbReference type="RefSeq" id="WP_369189425.1">
    <property type="nucleotide sequence ID" value="NZ_CP163431.1"/>
</dbReference>
<dbReference type="EMBL" id="CP163431">
    <property type="protein sequence ID" value="XDQ03576.1"/>
    <property type="molecule type" value="Genomic_DNA"/>
</dbReference>
<evidence type="ECO:0000256" key="2">
    <source>
        <dbReference type="ARBA" id="ARBA00023125"/>
    </source>
</evidence>
<dbReference type="PRINTS" id="PR00455">
    <property type="entry name" value="HTHTETR"/>
</dbReference>
<keyword evidence="1" id="KW-0805">Transcription regulation</keyword>
<dbReference type="Pfam" id="PF00440">
    <property type="entry name" value="TetR_N"/>
    <property type="match status" value="1"/>
</dbReference>
<dbReference type="GO" id="GO:0000976">
    <property type="term" value="F:transcription cis-regulatory region binding"/>
    <property type="evidence" value="ECO:0007669"/>
    <property type="project" value="TreeGrafter"/>
</dbReference>
<dbReference type="InterPro" id="IPR050109">
    <property type="entry name" value="HTH-type_TetR-like_transc_reg"/>
</dbReference>
<dbReference type="SUPFAM" id="SSF46689">
    <property type="entry name" value="Homeodomain-like"/>
    <property type="match status" value="1"/>
</dbReference>
<gene>
    <name evidence="6" type="ORF">AB5J58_26990</name>
</gene>
<dbReference type="InterPro" id="IPR009057">
    <property type="entry name" value="Homeodomain-like_sf"/>
</dbReference>
<evidence type="ECO:0000256" key="3">
    <source>
        <dbReference type="ARBA" id="ARBA00023163"/>
    </source>
</evidence>